<evidence type="ECO:0000313" key="2">
    <source>
        <dbReference type="Proteomes" id="UP001595191"/>
    </source>
</evidence>
<comment type="caution">
    <text evidence="1">The sequence shown here is derived from an EMBL/GenBank/DDBJ whole genome shotgun (WGS) entry which is preliminary data.</text>
</comment>
<dbReference type="EMBL" id="JBHFPV010000006">
    <property type="protein sequence ID" value="MFH6604964.1"/>
    <property type="molecule type" value="Genomic_DNA"/>
</dbReference>
<sequence length="342" mass="38261">MKKQNLRYAIVGCGRIGSRHAGHAANNGNLIAVCDIIKEKADELAKNYNAKAYYTLEDMLRDTPDADMVAICTPNGLHADHSIKALKAGFHVLCEKPMAINVYDCGEMIKVAESANKRLMIVKQNRFNPPVEAVKKLLAENKLGKIFSVQLNCFWNRNPDYYMNSWKGTMKLDGGTLYTQFSHFIDLLYWLIGDVKNVRAYGGNFNHQGITEFDDNGVVALEFYNGAIGSINYTVNSYEKNMEGSLTIFGEKGTVKIGGQYLNELEYQNIEGTEVKNLPAGNTANNYGQYQGSMSNHDRVYENVVEVLTKDGVISANAFEGMKTVEIIDKIYQQIDNRNKSV</sequence>
<evidence type="ECO:0000313" key="1">
    <source>
        <dbReference type="EMBL" id="MFH6604964.1"/>
    </source>
</evidence>
<accession>A0ACC7LPZ1</accession>
<protein>
    <submittedName>
        <fullName evidence="1">Gfo/Idh/MocA family protein</fullName>
    </submittedName>
</protein>
<keyword evidence="2" id="KW-1185">Reference proteome</keyword>
<dbReference type="Proteomes" id="UP001595191">
    <property type="component" value="Unassembled WGS sequence"/>
</dbReference>
<reference evidence="1" key="1">
    <citation type="submission" date="2024-09" db="EMBL/GenBank/DDBJ databases">
        <authorList>
            <person name="Liu J."/>
        </authorList>
    </citation>
    <scope>NUCLEOTIDE SEQUENCE</scope>
    <source>
        <strain evidence="1">NBU2967</strain>
    </source>
</reference>
<name>A0ACC7LPZ1_9FLAO</name>
<proteinExistence type="predicted"/>
<gene>
    <name evidence="1" type="ORF">ACEZ3G_15870</name>
</gene>
<organism evidence="1 2">
    <name type="scientific">Meishania litoralis</name>
    <dbReference type="NCBI Taxonomy" id="3434685"/>
    <lineage>
        <taxon>Bacteria</taxon>
        <taxon>Pseudomonadati</taxon>
        <taxon>Bacteroidota</taxon>
        <taxon>Flavobacteriia</taxon>
        <taxon>Flavobacteriales</taxon>
        <taxon>Flavobacteriaceae</taxon>
        <taxon>Meishania</taxon>
    </lineage>
</organism>